<gene>
    <name evidence="1" type="ORF">ACFQ24_09775</name>
</gene>
<sequence>MDHPAPQMPMVGEPAFDLYGAMTPRCPVIFSVPHAGRDYSEALLASARVDLATLRRLEDRWVDLITHPLIERGCNVLVARTARALIDLNRNEREIDPAMIADMPRGAAVQSSAKLRGGLGLFPRRLPGVAELWRQPMDWDDARARIEQIHRPYHAAIRQSLLAARDAHGQAILIDLHSMPPIPSSAAGQRSATMIFGDRFGRSASSRLIALAADVAQAHGLRVAHNHPYAGDHVIERHGRPEQRVHAIQIEIDRTLYLDSSLDEPGAGLPLVQKVIADITDALADELRRSTYALAAE</sequence>
<reference evidence="2" key="1">
    <citation type="journal article" date="2019" name="Int. J. Syst. Evol. Microbiol.">
        <title>The Global Catalogue of Microorganisms (GCM) 10K type strain sequencing project: providing services to taxonomists for standard genome sequencing and annotation.</title>
        <authorList>
            <consortium name="The Broad Institute Genomics Platform"/>
            <consortium name="The Broad Institute Genome Sequencing Center for Infectious Disease"/>
            <person name="Wu L."/>
            <person name="Ma J."/>
        </authorList>
    </citation>
    <scope>NUCLEOTIDE SEQUENCE [LARGE SCALE GENOMIC DNA]</scope>
    <source>
        <strain evidence="2">CCUG 54329</strain>
    </source>
</reference>
<dbReference type="Gene3D" id="3.40.630.40">
    <property type="entry name" value="Zn-dependent exopeptidases"/>
    <property type="match status" value="1"/>
</dbReference>
<dbReference type="Pfam" id="PF05013">
    <property type="entry name" value="FGase"/>
    <property type="match status" value="1"/>
</dbReference>
<dbReference type="InterPro" id="IPR007709">
    <property type="entry name" value="N-FG_amidohydro"/>
</dbReference>
<comment type="caution">
    <text evidence="1">The sequence shown here is derived from an EMBL/GenBank/DDBJ whole genome shotgun (WGS) entry which is preliminary data.</text>
</comment>
<organism evidence="1 2">
    <name type="scientific">Sphingobium olei</name>
    <dbReference type="NCBI Taxonomy" id="420955"/>
    <lineage>
        <taxon>Bacteria</taxon>
        <taxon>Pseudomonadati</taxon>
        <taxon>Pseudomonadota</taxon>
        <taxon>Alphaproteobacteria</taxon>
        <taxon>Sphingomonadales</taxon>
        <taxon>Sphingomonadaceae</taxon>
        <taxon>Sphingobium</taxon>
    </lineage>
</organism>
<keyword evidence="2" id="KW-1185">Reference proteome</keyword>
<evidence type="ECO:0000313" key="2">
    <source>
        <dbReference type="Proteomes" id="UP001597203"/>
    </source>
</evidence>
<dbReference type="EMBL" id="JBHTLS010000120">
    <property type="protein sequence ID" value="MFD1105158.1"/>
    <property type="molecule type" value="Genomic_DNA"/>
</dbReference>
<name>A0ABW3P146_9SPHN</name>
<dbReference type="RefSeq" id="WP_380910782.1">
    <property type="nucleotide sequence ID" value="NZ_JBHTLS010000120.1"/>
</dbReference>
<dbReference type="Proteomes" id="UP001597203">
    <property type="component" value="Unassembled WGS sequence"/>
</dbReference>
<evidence type="ECO:0000313" key="1">
    <source>
        <dbReference type="EMBL" id="MFD1105158.1"/>
    </source>
</evidence>
<accession>A0ABW3P146</accession>
<protein>
    <submittedName>
        <fullName evidence="1">N-formylglutamate amidohydrolase</fullName>
    </submittedName>
</protein>
<dbReference type="SUPFAM" id="SSF53187">
    <property type="entry name" value="Zn-dependent exopeptidases"/>
    <property type="match status" value="1"/>
</dbReference>
<proteinExistence type="predicted"/>